<dbReference type="Proteomes" id="UP000796880">
    <property type="component" value="Unassembled WGS sequence"/>
</dbReference>
<reference evidence="2" key="1">
    <citation type="submission" date="2020-03" db="EMBL/GenBank/DDBJ databases">
        <title>A high-quality chromosome-level genome assembly of a woody plant with both climbing and erect habits, Rhamnella rubrinervis.</title>
        <authorList>
            <person name="Lu Z."/>
            <person name="Yang Y."/>
            <person name="Zhu X."/>
            <person name="Sun Y."/>
        </authorList>
    </citation>
    <scope>NUCLEOTIDE SEQUENCE</scope>
    <source>
        <strain evidence="2">BYM</strain>
        <tissue evidence="2">Leaf</tissue>
    </source>
</reference>
<keyword evidence="3" id="KW-1185">Reference proteome</keyword>
<evidence type="ECO:0000256" key="1">
    <source>
        <dbReference type="SAM" id="MobiDB-lite"/>
    </source>
</evidence>
<gene>
    <name evidence="2" type="ORF">FNV43_RR21091</name>
</gene>
<dbReference type="AlphaFoldDB" id="A0A8K0E210"/>
<protein>
    <recommendedName>
        <fullName evidence="4">TF-B3 domain-containing protein</fullName>
    </recommendedName>
</protein>
<organism evidence="2 3">
    <name type="scientific">Rhamnella rubrinervis</name>
    <dbReference type="NCBI Taxonomy" id="2594499"/>
    <lineage>
        <taxon>Eukaryota</taxon>
        <taxon>Viridiplantae</taxon>
        <taxon>Streptophyta</taxon>
        <taxon>Embryophyta</taxon>
        <taxon>Tracheophyta</taxon>
        <taxon>Spermatophyta</taxon>
        <taxon>Magnoliopsida</taxon>
        <taxon>eudicotyledons</taxon>
        <taxon>Gunneridae</taxon>
        <taxon>Pentapetalae</taxon>
        <taxon>rosids</taxon>
        <taxon>fabids</taxon>
        <taxon>Rosales</taxon>
        <taxon>Rhamnaceae</taxon>
        <taxon>rhamnoid group</taxon>
        <taxon>Rhamneae</taxon>
        <taxon>Rhamnella</taxon>
    </lineage>
</organism>
<dbReference type="EMBL" id="VOIH02000009">
    <property type="protein sequence ID" value="KAF3438329.1"/>
    <property type="molecule type" value="Genomic_DNA"/>
</dbReference>
<name>A0A8K0E210_9ROSA</name>
<accession>A0A8K0E210</accession>
<evidence type="ECO:0000313" key="3">
    <source>
        <dbReference type="Proteomes" id="UP000796880"/>
    </source>
</evidence>
<evidence type="ECO:0000313" key="2">
    <source>
        <dbReference type="EMBL" id="KAF3438329.1"/>
    </source>
</evidence>
<feature type="region of interest" description="Disordered" evidence="1">
    <location>
        <begin position="1"/>
        <end position="30"/>
    </location>
</feature>
<sequence length="182" mass="20148">MKAGTSAAEHGSVGGGSSSNNNHGGLVEIRVGPNFPPNSWSVNKVVRNDEIDSKELKLSDHETLEKYSIVYRSKQQAKRTYSESIMNFLKMEPGGKRDRSKSFALGWKHIIGARGVEAGDAIALTVDDSSAAFQFELLRRAKESRREEVECLKFEAFRSTSSFHFASQRVSVDLIYTKSSAL</sequence>
<evidence type="ECO:0008006" key="4">
    <source>
        <dbReference type="Google" id="ProtNLM"/>
    </source>
</evidence>
<comment type="caution">
    <text evidence="2">The sequence shown here is derived from an EMBL/GenBank/DDBJ whole genome shotgun (WGS) entry which is preliminary data.</text>
</comment>
<proteinExistence type="predicted"/>